<dbReference type="PANTHER" id="PTHR12418">
    <property type="entry name" value="ACYL-COENZYME A THIOESTERASE THEM4"/>
    <property type="match status" value="1"/>
</dbReference>
<keyword evidence="3" id="KW-0276">Fatty acid metabolism</keyword>
<keyword evidence="1" id="KW-0963">Cytoplasm</keyword>
<feature type="region of interest" description="Disordered" evidence="6">
    <location>
        <begin position="573"/>
        <end position="723"/>
    </location>
</feature>
<dbReference type="InterPro" id="IPR029069">
    <property type="entry name" value="HotDog_dom_sf"/>
</dbReference>
<dbReference type="Pfam" id="PF00076">
    <property type="entry name" value="RRM_1"/>
    <property type="match status" value="1"/>
</dbReference>
<evidence type="ECO:0000256" key="5">
    <source>
        <dbReference type="PROSITE-ProRule" id="PRU00176"/>
    </source>
</evidence>
<dbReference type="PROSITE" id="PS50102">
    <property type="entry name" value="RRM"/>
    <property type="match status" value="1"/>
</dbReference>
<feature type="compositionally biased region" description="Basic and acidic residues" evidence="6">
    <location>
        <begin position="643"/>
        <end position="665"/>
    </location>
</feature>
<dbReference type="Proteomes" id="UP001516023">
    <property type="component" value="Unassembled WGS sequence"/>
</dbReference>
<dbReference type="Gene3D" id="3.10.129.10">
    <property type="entry name" value="Hotdog Thioesterase"/>
    <property type="match status" value="1"/>
</dbReference>
<dbReference type="GO" id="GO:0006631">
    <property type="term" value="P:fatty acid metabolic process"/>
    <property type="evidence" value="ECO:0007669"/>
    <property type="project" value="UniProtKB-KW"/>
</dbReference>
<evidence type="ECO:0000313" key="8">
    <source>
        <dbReference type="EMBL" id="KAL3802653.1"/>
    </source>
</evidence>
<evidence type="ECO:0000259" key="7">
    <source>
        <dbReference type="PROSITE" id="PS50102"/>
    </source>
</evidence>
<proteinExistence type="predicted"/>
<evidence type="ECO:0000256" key="4">
    <source>
        <dbReference type="ARBA" id="ARBA00023098"/>
    </source>
</evidence>
<dbReference type="SUPFAM" id="SSF54637">
    <property type="entry name" value="Thioesterase/thiol ester dehydrase-isomerase"/>
    <property type="match status" value="1"/>
</dbReference>
<evidence type="ECO:0000256" key="6">
    <source>
        <dbReference type="SAM" id="MobiDB-lite"/>
    </source>
</evidence>
<evidence type="ECO:0000256" key="3">
    <source>
        <dbReference type="ARBA" id="ARBA00022832"/>
    </source>
</evidence>
<accession>A0ABD3QQH0</accession>
<name>A0ABD3QQH0_9STRA</name>
<dbReference type="CDD" id="cd03443">
    <property type="entry name" value="PaaI_thioesterase"/>
    <property type="match status" value="1"/>
</dbReference>
<dbReference type="EMBL" id="JABMIG020000018">
    <property type="protein sequence ID" value="KAL3802653.1"/>
    <property type="molecule type" value="Genomic_DNA"/>
</dbReference>
<feature type="region of interest" description="Disordered" evidence="6">
    <location>
        <begin position="381"/>
        <end position="542"/>
    </location>
</feature>
<keyword evidence="2" id="KW-0378">Hydrolase</keyword>
<gene>
    <name evidence="8" type="ORF">HJC23_011977</name>
</gene>
<keyword evidence="5" id="KW-0694">RNA-binding</keyword>
<feature type="region of interest" description="Disordered" evidence="6">
    <location>
        <begin position="218"/>
        <end position="245"/>
    </location>
</feature>
<evidence type="ECO:0000256" key="2">
    <source>
        <dbReference type="ARBA" id="ARBA00022801"/>
    </source>
</evidence>
<evidence type="ECO:0000256" key="1">
    <source>
        <dbReference type="ARBA" id="ARBA00022490"/>
    </source>
</evidence>
<dbReference type="InterPro" id="IPR052365">
    <property type="entry name" value="THEM4/THEM5_acyl-CoA_thioest"/>
</dbReference>
<dbReference type="GO" id="GO:0016787">
    <property type="term" value="F:hydrolase activity"/>
    <property type="evidence" value="ECO:0007669"/>
    <property type="project" value="UniProtKB-KW"/>
</dbReference>
<evidence type="ECO:0000313" key="9">
    <source>
        <dbReference type="Proteomes" id="UP001516023"/>
    </source>
</evidence>
<dbReference type="InterPro" id="IPR000504">
    <property type="entry name" value="RRM_dom"/>
</dbReference>
<dbReference type="InterPro" id="IPR012677">
    <property type="entry name" value="Nucleotide-bd_a/b_plait_sf"/>
</dbReference>
<feature type="compositionally biased region" description="Basic and acidic residues" evidence="6">
    <location>
        <begin position="579"/>
        <end position="613"/>
    </location>
</feature>
<feature type="compositionally biased region" description="Gly residues" evidence="6">
    <location>
        <begin position="671"/>
        <end position="681"/>
    </location>
</feature>
<organism evidence="8 9">
    <name type="scientific">Cyclotella cryptica</name>
    <dbReference type="NCBI Taxonomy" id="29204"/>
    <lineage>
        <taxon>Eukaryota</taxon>
        <taxon>Sar</taxon>
        <taxon>Stramenopiles</taxon>
        <taxon>Ochrophyta</taxon>
        <taxon>Bacillariophyta</taxon>
        <taxon>Coscinodiscophyceae</taxon>
        <taxon>Thalassiosirophycidae</taxon>
        <taxon>Stephanodiscales</taxon>
        <taxon>Stephanodiscaceae</taxon>
        <taxon>Cyclotella</taxon>
    </lineage>
</organism>
<dbReference type="PANTHER" id="PTHR12418:SF19">
    <property type="entry name" value="ACYL-COENZYME A THIOESTERASE THEM4"/>
    <property type="match status" value="1"/>
</dbReference>
<feature type="domain" description="RRM" evidence="7">
    <location>
        <begin position="288"/>
        <end position="383"/>
    </location>
</feature>
<dbReference type="GO" id="GO:0003723">
    <property type="term" value="F:RNA binding"/>
    <property type="evidence" value="ECO:0007669"/>
    <property type="project" value="UniProtKB-UniRule"/>
</dbReference>
<feature type="compositionally biased region" description="Low complexity" evidence="6">
    <location>
        <begin position="487"/>
        <end position="498"/>
    </location>
</feature>
<feature type="compositionally biased region" description="Gly residues" evidence="6">
    <location>
        <begin position="388"/>
        <end position="398"/>
    </location>
</feature>
<dbReference type="Gene3D" id="3.30.70.330">
    <property type="match status" value="1"/>
</dbReference>
<dbReference type="SMART" id="SM00360">
    <property type="entry name" value="RRM"/>
    <property type="match status" value="1"/>
</dbReference>
<protein>
    <recommendedName>
        <fullName evidence="7">RRM domain-containing protein</fullName>
    </recommendedName>
</protein>
<reference evidence="8 9" key="1">
    <citation type="journal article" date="2020" name="G3 (Bethesda)">
        <title>Improved Reference Genome for Cyclotella cryptica CCMP332, a Model for Cell Wall Morphogenesis, Salinity Adaptation, and Lipid Production in Diatoms (Bacillariophyta).</title>
        <authorList>
            <person name="Roberts W.R."/>
            <person name="Downey K.M."/>
            <person name="Ruck E.C."/>
            <person name="Traller J.C."/>
            <person name="Alverson A.J."/>
        </authorList>
    </citation>
    <scope>NUCLEOTIDE SEQUENCE [LARGE SCALE GENOMIC DNA]</scope>
    <source>
        <strain evidence="8 9">CCMP332</strain>
    </source>
</reference>
<feature type="compositionally biased region" description="Basic and acidic residues" evidence="6">
    <location>
        <begin position="682"/>
        <end position="702"/>
    </location>
</feature>
<keyword evidence="9" id="KW-1185">Reference proteome</keyword>
<dbReference type="AlphaFoldDB" id="A0ABD3QQH0"/>
<feature type="region of interest" description="Disordered" evidence="6">
    <location>
        <begin position="735"/>
        <end position="761"/>
    </location>
</feature>
<feature type="compositionally biased region" description="Polar residues" evidence="6">
    <location>
        <begin position="705"/>
        <end position="715"/>
    </location>
</feature>
<sequence length="761" mass="81301">MTLPSNILRTHTDKTQVPASVNHRKDAIPHQQLSLSTPLIQKRPLPPWVKEQMHQWGDRFCLPEWDDDEEVDEENDEENYRSRNGWKGRDLCHSKSSPVRISHYAIQYADGGIGTTLTGIAHFTNQAESHAGYCHGGSMTSVMDDIIGWTAFHVTGRCVAWSGFTAQINVSLKRPIAVGSYLKIVGKVVRWEGRKVWVEASLLEATATIMSSSNIKSWADASSDEESDSEHPRIAPPPSGLPGSDSYVALQEVEEMEYSAPDGGGGGSSSVAGTNLRVMEDLPTNPPFTAYVGNLHRDVIGNSKDLWGELEKMLEDLGCTVQVDGEVVPIKIVGTRLITDRSTGQSKGFGYVEFGTPEELLVFLNLGNHQLCGRNLKVDIASGEPRSGAGGGGRGGGGGDRRRNSQARGNRGEGGGSGRYDRQYSDNSSSNFNRRDNKDDMPIDGSQFQGGRYARSNSSLSVGSGVAGSGGGSLRRNGSGMMKRTDSAASTGAAGVAVPNSPVRQRPSLKLAPRTKPLEEGNASASRSSIFGDAKPRDESKFEEKKAVAAGVVAASASVTQAIEENVVENLTASMGAMEVKKESNESKEDTIEKADASEGKEEDKTTNDKSMEKEDEFTSIPKKTLDRKTSRGAPQRGISGRGGDRTKDGEDRSNKKDGRKDSSGRRPSGRGEGQGRGGGGRGDRPRNNERGGRNNARDAGKRPSASNAKSSNGGTAKDGGTVVPTTSLAAAAALQPKKESKAPPKKINSFAAFMDESDDE</sequence>
<dbReference type="SUPFAM" id="SSF54928">
    <property type="entry name" value="RNA-binding domain, RBD"/>
    <property type="match status" value="1"/>
</dbReference>
<comment type="caution">
    <text evidence="8">The sequence shown here is derived from an EMBL/GenBank/DDBJ whole genome shotgun (WGS) entry which is preliminary data.</text>
</comment>
<keyword evidence="4" id="KW-0443">Lipid metabolism</keyword>
<dbReference type="InterPro" id="IPR035979">
    <property type="entry name" value="RBD_domain_sf"/>
</dbReference>